<dbReference type="EMBL" id="JANFWR010000004">
    <property type="protein sequence ID" value="MCW0398252.1"/>
    <property type="molecule type" value="Genomic_DNA"/>
</dbReference>
<accession>A0ABT3DRZ2</accession>
<keyword evidence="2" id="KW-1185">Reference proteome</keyword>
<name>A0ABT3DRZ2_9XANT</name>
<proteinExistence type="predicted"/>
<sequence length="44" mass="4303">MHGKRSGTAERGAMCALRGAAREGAKLSGTGLAFAPLTATAVGT</sequence>
<organism evidence="1 2">
    <name type="scientific">Xanthomonas sacchari</name>
    <dbReference type="NCBI Taxonomy" id="56458"/>
    <lineage>
        <taxon>Bacteria</taxon>
        <taxon>Pseudomonadati</taxon>
        <taxon>Pseudomonadota</taxon>
        <taxon>Gammaproteobacteria</taxon>
        <taxon>Lysobacterales</taxon>
        <taxon>Lysobacteraceae</taxon>
        <taxon>Xanthomonas</taxon>
    </lineage>
</organism>
<evidence type="ECO:0000313" key="1">
    <source>
        <dbReference type="EMBL" id="MCW0398252.1"/>
    </source>
</evidence>
<gene>
    <name evidence="1" type="ORF">NB700_000808</name>
</gene>
<protein>
    <submittedName>
        <fullName evidence="1">Uncharacterized protein</fullName>
    </submittedName>
</protein>
<evidence type="ECO:0000313" key="2">
    <source>
        <dbReference type="Proteomes" id="UP001320843"/>
    </source>
</evidence>
<reference evidence="1 2" key="1">
    <citation type="submission" date="2022-06" db="EMBL/GenBank/DDBJ databases">
        <title>Dynamics of rice microbiomes reveals core vertical transmitted seed endophytes.</title>
        <authorList>
            <person name="Liao K."/>
            <person name="Zhang X."/>
        </authorList>
    </citation>
    <scope>NUCLEOTIDE SEQUENCE [LARGE SCALE GENOMIC DNA]</scope>
    <source>
        <strain evidence="1 2">YT10-10-1</strain>
    </source>
</reference>
<dbReference type="Proteomes" id="UP001320843">
    <property type="component" value="Unassembled WGS sequence"/>
</dbReference>
<comment type="caution">
    <text evidence="1">The sequence shown here is derived from an EMBL/GenBank/DDBJ whole genome shotgun (WGS) entry which is preliminary data.</text>
</comment>